<evidence type="ECO:0000256" key="1">
    <source>
        <dbReference type="SAM" id="SignalP"/>
    </source>
</evidence>
<gene>
    <name evidence="2" type="ORF">SAMN05443248_0617</name>
</gene>
<feature type="signal peptide" evidence="1">
    <location>
        <begin position="1"/>
        <end position="23"/>
    </location>
</feature>
<proteinExistence type="predicted"/>
<feature type="chain" id="PRO_5013155300" evidence="1">
    <location>
        <begin position="24"/>
        <end position="56"/>
    </location>
</feature>
<evidence type="ECO:0000313" key="2">
    <source>
        <dbReference type="EMBL" id="SHG18911.1"/>
    </source>
</evidence>
<keyword evidence="1" id="KW-0732">Signal</keyword>
<reference evidence="2 3" key="1">
    <citation type="submission" date="2016-11" db="EMBL/GenBank/DDBJ databases">
        <authorList>
            <person name="Jaros S."/>
            <person name="Januszkiewicz K."/>
            <person name="Wedrychowicz H."/>
        </authorList>
    </citation>
    <scope>NUCLEOTIDE SEQUENCE [LARGE SCALE GENOMIC DNA]</scope>
    <source>
        <strain evidence="2 3">GAS138</strain>
    </source>
</reference>
<dbReference type="Proteomes" id="UP000189796">
    <property type="component" value="Chromosome I"/>
</dbReference>
<accession>A0A1M5HSH0</accession>
<protein>
    <submittedName>
        <fullName evidence="2">Uncharacterized protein</fullName>
    </submittedName>
</protein>
<name>A0A1M5HSH0_9BRAD</name>
<evidence type="ECO:0000313" key="3">
    <source>
        <dbReference type="Proteomes" id="UP000189796"/>
    </source>
</evidence>
<sequence>MIGRACKLILLVCPFGAGHAAHADTLSIKGQLWREGDKGGITLSQDHMKAGPVDSS</sequence>
<dbReference type="EMBL" id="LT670817">
    <property type="protein sequence ID" value="SHG18911.1"/>
    <property type="molecule type" value="Genomic_DNA"/>
</dbReference>
<dbReference type="AlphaFoldDB" id="A0A1M5HSH0"/>
<organism evidence="2 3">
    <name type="scientific">Bradyrhizobium erythrophlei</name>
    <dbReference type="NCBI Taxonomy" id="1437360"/>
    <lineage>
        <taxon>Bacteria</taxon>
        <taxon>Pseudomonadati</taxon>
        <taxon>Pseudomonadota</taxon>
        <taxon>Alphaproteobacteria</taxon>
        <taxon>Hyphomicrobiales</taxon>
        <taxon>Nitrobacteraceae</taxon>
        <taxon>Bradyrhizobium</taxon>
    </lineage>
</organism>